<comment type="similarity">
    <text evidence="2">Belongs to the chromate ion transporter (CHR) (TC 2.A.51) family.</text>
</comment>
<dbReference type="Pfam" id="PF02417">
    <property type="entry name" value="Chromate_transp"/>
    <property type="match status" value="1"/>
</dbReference>
<keyword evidence="6 7" id="KW-0472">Membrane</keyword>
<evidence type="ECO:0000256" key="5">
    <source>
        <dbReference type="ARBA" id="ARBA00022989"/>
    </source>
</evidence>
<dbReference type="Proteomes" id="UP000470302">
    <property type="component" value="Unassembled WGS sequence"/>
</dbReference>
<dbReference type="GO" id="GO:0015109">
    <property type="term" value="F:chromate transmembrane transporter activity"/>
    <property type="evidence" value="ECO:0007669"/>
    <property type="project" value="InterPro"/>
</dbReference>
<keyword evidence="3" id="KW-1003">Cell membrane</keyword>
<evidence type="ECO:0000256" key="7">
    <source>
        <dbReference type="SAM" id="Phobius"/>
    </source>
</evidence>
<evidence type="ECO:0000256" key="3">
    <source>
        <dbReference type="ARBA" id="ARBA00022475"/>
    </source>
</evidence>
<dbReference type="InterPro" id="IPR003370">
    <property type="entry name" value="Chromate_transpt"/>
</dbReference>
<gene>
    <name evidence="8" type="ORF">GTP91_06510</name>
</gene>
<dbReference type="RefSeq" id="WP_161096043.1">
    <property type="nucleotide sequence ID" value="NZ_WWCW01000013.1"/>
</dbReference>
<dbReference type="GO" id="GO:0005886">
    <property type="term" value="C:plasma membrane"/>
    <property type="evidence" value="ECO:0007669"/>
    <property type="project" value="UniProtKB-SubCell"/>
</dbReference>
<reference evidence="8 9" key="1">
    <citation type="submission" date="2020-01" db="EMBL/GenBank/DDBJ databases">
        <title>Novel species isolated from a subtropical stream in China.</title>
        <authorList>
            <person name="Lu H."/>
        </authorList>
    </citation>
    <scope>NUCLEOTIDE SEQUENCE [LARGE SCALE GENOMIC DNA]</scope>
    <source>
        <strain evidence="8 9">FT82W</strain>
    </source>
</reference>
<dbReference type="EMBL" id="WWCW01000013">
    <property type="protein sequence ID" value="MYM86836.1"/>
    <property type="molecule type" value="Genomic_DNA"/>
</dbReference>
<dbReference type="PANTHER" id="PTHR43663:SF1">
    <property type="entry name" value="CHROMATE TRANSPORTER"/>
    <property type="match status" value="1"/>
</dbReference>
<feature type="transmembrane region" description="Helical" evidence="7">
    <location>
        <begin position="12"/>
        <end position="30"/>
    </location>
</feature>
<evidence type="ECO:0000256" key="4">
    <source>
        <dbReference type="ARBA" id="ARBA00022692"/>
    </source>
</evidence>
<evidence type="ECO:0000256" key="1">
    <source>
        <dbReference type="ARBA" id="ARBA00004651"/>
    </source>
</evidence>
<evidence type="ECO:0000313" key="9">
    <source>
        <dbReference type="Proteomes" id="UP000470302"/>
    </source>
</evidence>
<proteinExistence type="inferred from homology"/>
<name>A0A845G1K0_9BURK</name>
<keyword evidence="5 7" id="KW-1133">Transmembrane helix</keyword>
<evidence type="ECO:0000256" key="6">
    <source>
        <dbReference type="ARBA" id="ARBA00023136"/>
    </source>
</evidence>
<dbReference type="InterPro" id="IPR052518">
    <property type="entry name" value="CHR_Transporter"/>
</dbReference>
<dbReference type="AlphaFoldDB" id="A0A845G1K0"/>
<evidence type="ECO:0000256" key="2">
    <source>
        <dbReference type="ARBA" id="ARBA00005262"/>
    </source>
</evidence>
<feature type="transmembrane region" description="Helical" evidence="7">
    <location>
        <begin position="80"/>
        <end position="101"/>
    </location>
</feature>
<comment type="caution">
    <text evidence="8">The sequence shown here is derived from an EMBL/GenBank/DDBJ whole genome shotgun (WGS) entry which is preliminary data.</text>
</comment>
<dbReference type="PANTHER" id="PTHR43663">
    <property type="entry name" value="CHROMATE TRANSPORT PROTEIN-RELATED"/>
    <property type="match status" value="1"/>
</dbReference>
<sequence>MNEQSPVMELSLHIALMSLMAVGGGVVLLGPQVGHYVVEGKQWLNNEQFSAAYAIAQAAPGPNLLFISLVGWLIAGWMGAVVTTLAVLVPSTLLTLTAIRLQARHAGGRLTQALGDAFAPISIGFLAATAWLFTRISNASWHADALTVLAALVLLRTKINPVLLIAAGALAGVLGLT</sequence>
<keyword evidence="4 7" id="KW-0812">Transmembrane</keyword>
<protein>
    <submittedName>
        <fullName evidence="8">Chromate transporter</fullName>
    </submittedName>
</protein>
<organism evidence="8 9">
    <name type="scientific">Duganella vulcania</name>
    <dbReference type="NCBI Taxonomy" id="2692166"/>
    <lineage>
        <taxon>Bacteria</taxon>
        <taxon>Pseudomonadati</taxon>
        <taxon>Pseudomonadota</taxon>
        <taxon>Betaproteobacteria</taxon>
        <taxon>Burkholderiales</taxon>
        <taxon>Oxalobacteraceae</taxon>
        <taxon>Telluria group</taxon>
        <taxon>Duganella</taxon>
    </lineage>
</organism>
<accession>A0A845G1K0</accession>
<evidence type="ECO:0000313" key="8">
    <source>
        <dbReference type="EMBL" id="MYM86836.1"/>
    </source>
</evidence>
<feature type="transmembrane region" description="Helical" evidence="7">
    <location>
        <begin position="113"/>
        <end position="133"/>
    </location>
</feature>
<comment type="subcellular location">
    <subcellularLocation>
        <location evidence="1">Cell membrane</location>
        <topology evidence="1">Multi-pass membrane protein</topology>
    </subcellularLocation>
</comment>